<evidence type="ECO:0000313" key="3">
    <source>
        <dbReference type="Proteomes" id="UP000326951"/>
    </source>
</evidence>
<sequence>MNLASAEIVLSGKYSGVTWETKKAALVFISFCELEQRMQHRPRLCKWIRRMQAKYYNRFICGFARDMHWKDQQFTIHTEPTQLFLKFKNSAIKKMEKPSTSAKADDSSVNFDQKSTDAIIAQ</sequence>
<accession>A0A5K7WZN0</accession>
<feature type="region of interest" description="Disordered" evidence="1">
    <location>
        <begin position="98"/>
        <end position="122"/>
    </location>
</feature>
<feature type="compositionally biased region" description="Polar residues" evidence="1">
    <location>
        <begin position="98"/>
        <end position="113"/>
    </location>
</feature>
<dbReference type="AlphaFoldDB" id="A0A5K7WZN0"/>
<dbReference type="RefSeq" id="WP_232057156.1">
    <property type="nucleotide sequence ID" value="NZ_AP021853.1"/>
</dbReference>
<dbReference type="Proteomes" id="UP000326951">
    <property type="component" value="Chromosome"/>
</dbReference>
<evidence type="ECO:0000256" key="1">
    <source>
        <dbReference type="SAM" id="MobiDB-lite"/>
    </source>
</evidence>
<protein>
    <submittedName>
        <fullName evidence="2">Uncharacterized protein</fullName>
    </submittedName>
</protein>
<evidence type="ECO:0000313" key="2">
    <source>
        <dbReference type="EMBL" id="BBN99189.1"/>
    </source>
</evidence>
<reference evidence="2 3" key="1">
    <citation type="submission" date="2019-09" db="EMBL/GenBank/DDBJ databases">
        <title>Complete genome sequence of Sporolactobacillus terrae 70-3.</title>
        <authorList>
            <person name="Tanaka N."/>
            <person name="Shiwa Y."/>
            <person name="Fujita N."/>
            <person name="Tanasupawat S."/>
        </authorList>
    </citation>
    <scope>NUCLEOTIDE SEQUENCE [LARGE SCALE GENOMIC DNA]</scope>
    <source>
        <strain evidence="2 3">70-3</strain>
    </source>
</reference>
<organism evidence="2 3">
    <name type="scientific">Sporolactobacillus terrae</name>
    <dbReference type="NCBI Taxonomy" id="269673"/>
    <lineage>
        <taxon>Bacteria</taxon>
        <taxon>Bacillati</taxon>
        <taxon>Bacillota</taxon>
        <taxon>Bacilli</taxon>
        <taxon>Bacillales</taxon>
        <taxon>Sporolactobacillaceae</taxon>
        <taxon>Sporolactobacillus</taxon>
    </lineage>
</organism>
<name>A0A5K7WZN0_9BACL</name>
<gene>
    <name evidence="2" type="ORF">St703_18940</name>
</gene>
<proteinExistence type="predicted"/>
<dbReference type="EMBL" id="AP021853">
    <property type="protein sequence ID" value="BBN99189.1"/>
    <property type="molecule type" value="Genomic_DNA"/>
</dbReference>